<dbReference type="PANTHER" id="PTHR35174">
    <property type="entry name" value="BLL7171 PROTEIN-RELATED"/>
    <property type="match status" value="1"/>
</dbReference>
<dbReference type="EMBL" id="BPQH01000002">
    <property type="protein sequence ID" value="GJD47832.1"/>
    <property type="molecule type" value="Genomic_DNA"/>
</dbReference>
<comment type="similarity">
    <text evidence="1">Belongs to the YciI family.</text>
</comment>
<accession>A0ABQ4QRB0</accession>
<keyword evidence="4" id="KW-1185">Reference proteome</keyword>
<reference evidence="3" key="2">
    <citation type="submission" date="2021-08" db="EMBL/GenBank/DDBJ databases">
        <authorList>
            <person name="Tani A."/>
            <person name="Ola A."/>
            <person name="Ogura Y."/>
            <person name="Katsura K."/>
            <person name="Hayashi T."/>
        </authorList>
    </citation>
    <scope>NUCLEOTIDE SEQUENCE</scope>
    <source>
        <strain evidence="3">KCTC 52305</strain>
    </source>
</reference>
<dbReference type="RefSeq" id="WP_128563544.1">
    <property type="nucleotide sequence ID" value="NZ_BPQH01000002.1"/>
</dbReference>
<dbReference type="Gene3D" id="3.30.70.1060">
    <property type="entry name" value="Dimeric alpha+beta barrel"/>
    <property type="match status" value="1"/>
</dbReference>
<organism evidence="3 4">
    <name type="scientific">Methylobacterium crusticola</name>
    <dbReference type="NCBI Taxonomy" id="1697972"/>
    <lineage>
        <taxon>Bacteria</taxon>
        <taxon>Pseudomonadati</taxon>
        <taxon>Pseudomonadota</taxon>
        <taxon>Alphaproteobacteria</taxon>
        <taxon>Hyphomicrobiales</taxon>
        <taxon>Methylobacteriaceae</taxon>
        <taxon>Methylobacterium</taxon>
    </lineage>
</organism>
<evidence type="ECO:0000313" key="4">
    <source>
        <dbReference type="Proteomes" id="UP001055167"/>
    </source>
</evidence>
<proteinExistence type="inferred from homology"/>
<dbReference type="Pfam" id="PF03795">
    <property type="entry name" value="YCII"/>
    <property type="match status" value="1"/>
</dbReference>
<comment type="caution">
    <text evidence="3">The sequence shown here is derived from an EMBL/GenBank/DDBJ whole genome shotgun (WGS) entry which is preliminary data.</text>
</comment>
<feature type="domain" description="YCII-related" evidence="2">
    <location>
        <begin position="1"/>
        <end position="111"/>
    </location>
</feature>
<dbReference type="PANTHER" id="PTHR35174:SF4">
    <property type="entry name" value="BLL7163 PROTEIN"/>
    <property type="match status" value="1"/>
</dbReference>
<gene>
    <name evidence="3" type="ORF">OPKNFCMD_0544</name>
</gene>
<evidence type="ECO:0000259" key="2">
    <source>
        <dbReference type="Pfam" id="PF03795"/>
    </source>
</evidence>
<evidence type="ECO:0000313" key="3">
    <source>
        <dbReference type="EMBL" id="GJD47832.1"/>
    </source>
</evidence>
<sequence length="142" mass="15441">MKVMVLLKATRETEAGKMPGEALIGAMMRYNEDLAKAGVLVAAEGLHPSARGARIRFSGEDRTVVEGPFGDPSSLVAGFWIFEVGSLQEAVDWVRRCPNPMEGEAEVELRPILGADDFGEALTAELREREERLRAGEGRPAT</sequence>
<dbReference type="SUPFAM" id="SSF54909">
    <property type="entry name" value="Dimeric alpha+beta barrel"/>
    <property type="match status" value="1"/>
</dbReference>
<dbReference type="InterPro" id="IPR011008">
    <property type="entry name" value="Dimeric_a/b-barrel"/>
</dbReference>
<protein>
    <recommendedName>
        <fullName evidence="2">YCII-related domain-containing protein</fullName>
    </recommendedName>
</protein>
<dbReference type="Proteomes" id="UP001055167">
    <property type="component" value="Unassembled WGS sequence"/>
</dbReference>
<dbReference type="InterPro" id="IPR005545">
    <property type="entry name" value="YCII"/>
</dbReference>
<reference evidence="3" key="1">
    <citation type="journal article" date="2021" name="Front. Microbiol.">
        <title>Comprehensive Comparative Genomics and Phenotyping of Methylobacterium Species.</title>
        <authorList>
            <person name="Alessa O."/>
            <person name="Ogura Y."/>
            <person name="Fujitani Y."/>
            <person name="Takami H."/>
            <person name="Hayashi T."/>
            <person name="Sahin N."/>
            <person name="Tani A."/>
        </authorList>
    </citation>
    <scope>NUCLEOTIDE SEQUENCE</scope>
    <source>
        <strain evidence="3">KCTC 52305</strain>
    </source>
</reference>
<name>A0ABQ4QRB0_9HYPH</name>
<evidence type="ECO:0000256" key="1">
    <source>
        <dbReference type="ARBA" id="ARBA00007689"/>
    </source>
</evidence>